<accession>A0A410JZR2</accession>
<organism evidence="11 12">
    <name type="scientific">Geovibrio thiophilus</name>
    <dbReference type="NCBI Taxonomy" id="139438"/>
    <lineage>
        <taxon>Bacteria</taxon>
        <taxon>Pseudomonadati</taxon>
        <taxon>Deferribacterota</taxon>
        <taxon>Deferribacteres</taxon>
        <taxon>Deferribacterales</taxon>
        <taxon>Geovibrionaceae</taxon>
        <taxon>Geovibrio</taxon>
    </lineage>
</organism>
<gene>
    <name evidence="11" type="ORF">EP073_09515</name>
</gene>
<evidence type="ECO:0000259" key="10">
    <source>
        <dbReference type="PROSITE" id="PS50268"/>
    </source>
</evidence>
<evidence type="ECO:0000313" key="12">
    <source>
        <dbReference type="Proteomes" id="UP000287502"/>
    </source>
</evidence>
<dbReference type="PANTHER" id="PTHR24025">
    <property type="entry name" value="DESMOGLEIN FAMILY MEMBER"/>
    <property type="match status" value="1"/>
</dbReference>
<dbReference type="GO" id="GO:0005911">
    <property type="term" value="C:cell-cell junction"/>
    <property type="evidence" value="ECO:0007669"/>
    <property type="project" value="TreeGrafter"/>
</dbReference>
<dbReference type="GO" id="GO:0016020">
    <property type="term" value="C:membrane"/>
    <property type="evidence" value="ECO:0007669"/>
    <property type="project" value="UniProtKB-SubCell"/>
</dbReference>
<dbReference type="Pfam" id="PF00028">
    <property type="entry name" value="Cadherin"/>
    <property type="match status" value="4"/>
</dbReference>
<evidence type="ECO:0000256" key="3">
    <source>
        <dbReference type="ARBA" id="ARBA00022737"/>
    </source>
</evidence>
<keyword evidence="12" id="KW-1185">Reference proteome</keyword>
<dbReference type="InterPro" id="IPR015919">
    <property type="entry name" value="Cadherin-like_sf"/>
</dbReference>
<dbReference type="InterPro" id="IPR050971">
    <property type="entry name" value="Cadherin-domain_protein"/>
</dbReference>
<dbReference type="Gene3D" id="2.60.40.60">
    <property type="entry name" value="Cadherins"/>
    <property type="match status" value="6"/>
</dbReference>
<feature type="domain" description="Cadherin" evidence="10">
    <location>
        <begin position="124"/>
        <end position="197"/>
    </location>
</feature>
<evidence type="ECO:0000313" key="11">
    <source>
        <dbReference type="EMBL" id="QAR33629.1"/>
    </source>
</evidence>
<dbReference type="Gene3D" id="2.60.40.3440">
    <property type="match status" value="1"/>
</dbReference>
<dbReference type="Pfam" id="PF17963">
    <property type="entry name" value="Big_9"/>
    <property type="match status" value="2"/>
</dbReference>
<evidence type="ECO:0000256" key="1">
    <source>
        <dbReference type="ARBA" id="ARBA00004370"/>
    </source>
</evidence>
<evidence type="ECO:0000256" key="2">
    <source>
        <dbReference type="ARBA" id="ARBA00022692"/>
    </source>
</evidence>
<dbReference type="GO" id="GO:0007156">
    <property type="term" value="P:homophilic cell adhesion via plasma membrane adhesion molecules"/>
    <property type="evidence" value="ECO:0007669"/>
    <property type="project" value="InterPro"/>
</dbReference>
<feature type="domain" description="Cadherin" evidence="10">
    <location>
        <begin position="514"/>
        <end position="600"/>
    </location>
</feature>
<dbReference type="Proteomes" id="UP000287502">
    <property type="component" value="Chromosome"/>
</dbReference>
<keyword evidence="7 9" id="KW-0472">Membrane</keyword>
<dbReference type="InterPro" id="IPR002126">
    <property type="entry name" value="Cadherin-like_dom"/>
</dbReference>
<evidence type="ECO:0000256" key="4">
    <source>
        <dbReference type="ARBA" id="ARBA00022837"/>
    </source>
</evidence>
<keyword evidence="2 9" id="KW-0812">Transmembrane</keyword>
<evidence type="ECO:0000256" key="7">
    <source>
        <dbReference type="ARBA" id="ARBA00023136"/>
    </source>
</evidence>
<keyword evidence="3" id="KW-0677">Repeat</keyword>
<dbReference type="Gene3D" id="2.60.40.10">
    <property type="entry name" value="Immunoglobulins"/>
    <property type="match status" value="1"/>
</dbReference>
<dbReference type="InterPro" id="IPR013783">
    <property type="entry name" value="Ig-like_fold"/>
</dbReference>
<feature type="region of interest" description="Disordered" evidence="8">
    <location>
        <begin position="705"/>
        <end position="727"/>
    </location>
</feature>
<proteinExistence type="predicted"/>
<dbReference type="PANTHER" id="PTHR24025:SF23">
    <property type="entry name" value="NEURAL-CADHERIN"/>
    <property type="match status" value="1"/>
</dbReference>
<feature type="domain" description="Cadherin" evidence="10">
    <location>
        <begin position="602"/>
        <end position="704"/>
    </location>
</feature>
<dbReference type="GO" id="GO:0005509">
    <property type="term" value="F:calcium ion binding"/>
    <property type="evidence" value="ECO:0007669"/>
    <property type="project" value="InterPro"/>
</dbReference>
<keyword evidence="6 9" id="KW-1133">Transmembrane helix</keyword>
<reference evidence="11 12" key="1">
    <citation type="submission" date="2019-01" db="EMBL/GenBank/DDBJ databases">
        <title>Geovibrio thiophilus DSM 11263, complete genome.</title>
        <authorList>
            <person name="Spring S."/>
            <person name="Bunk B."/>
            <person name="Sproer C."/>
        </authorList>
    </citation>
    <scope>NUCLEOTIDE SEQUENCE [LARGE SCALE GENOMIC DNA]</scope>
    <source>
        <strain evidence="11 12">DSM 11263</strain>
    </source>
</reference>
<evidence type="ECO:0000256" key="5">
    <source>
        <dbReference type="ARBA" id="ARBA00022889"/>
    </source>
</evidence>
<feature type="region of interest" description="Disordered" evidence="8">
    <location>
        <begin position="789"/>
        <end position="815"/>
    </location>
</feature>
<dbReference type="OrthoDB" id="9773411at2"/>
<feature type="domain" description="Cadherin" evidence="10">
    <location>
        <begin position="413"/>
        <end position="501"/>
    </location>
</feature>
<feature type="compositionally biased region" description="Polar residues" evidence="8">
    <location>
        <begin position="708"/>
        <end position="718"/>
    </location>
</feature>
<dbReference type="InterPro" id="IPR008969">
    <property type="entry name" value="CarboxyPept-like_regulatory"/>
</dbReference>
<evidence type="ECO:0000256" key="8">
    <source>
        <dbReference type="SAM" id="MobiDB-lite"/>
    </source>
</evidence>
<dbReference type="SUPFAM" id="SSF49464">
    <property type="entry name" value="Carboxypeptidase regulatory domain-like"/>
    <property type="match status" value="1"/>
</dbReference>
<dbReference type="EMBL" id="CP035108">
    <property type="protein sequence ID" value="QAR33629.1"/>
    <property type="molecule type" value="Genomic_DNA"/>
</dbReference>
<feature type="domain" description="Cadherin" evidence="10">
    <location>
        <begin position="312"/>
        <end position="400"/>
    </location>
</feature>
<keyword evidence="5" id="KW-0130">Cell adhesion</keyword>
<name>A0A410JZR2_9BACT</name>
<keyword evidence="4" id="KW-0106">Calcium</keyword>
<dbReference type="PROSITE" id="PS50268">
    <property type="entry name" value="CADHERIN_2"/>
    <property type="match status" value="6"/>
</dbReference>
<feature type="transmembrane region" description="Helical" evidence="9">
    <location>
        <begin position="1495"/>
        <end position="1511"/>
    </location>
</feature>
<dbReference type="SMART" id="SM00112">
    <property type="entry name" value="CA"/>
    <property type="match status" value="6"/>
</dbReference>
<sequence length="1515" mass="156978">MSEDGSPTAFSLTLNATDPNSETITWSISSAALHGTASVSGTGTSKSVTYTPTANYFGSDTFKVKITNTSGGTDEITVNVTINSVADTVTITSNGGGSLASVNVNENTTAVTTVTVTAVTGETYTYTLDGGADSAFFSINSSTGVLTFNSAPDYETPADSGTDNIYEVIVRASNGTNFDSQSITVTVQDLDDTAPTFTSSASVSASENTTEAVTVTATDPDSASVTFSITGGADAAKFSINSTTGELIFVNAPDYEHPSDSDTNNIYVVQVTATDGTNPAVQIISVTVTDEINENAPAFTGGATFSVPENQTSVGTTSATDADGDTLAFSITGGADAAKFSIGAATGILSFIAAPDYENPTDAGADNIYNVTVTVSDGTFTANSSFAVTVTNENDNAPVFSSSGTFSVDEGLTAVGTIAATDADGSTLSYSLSAGADSGKFTLNTFTGVLAFASAQDYENPLDSNADNVYELTVTVDDGPHSVPMSITVSINNLNDNTPVFTSLAALSTPENQTSVMTVTADDADGNTLIFTKTGGADAAKFSLNSANGALAFTSAPDYETPADADSNNIYLVTVKASDGVHEVTQNIAVTVTDVFEPVFEITSSATASVPEKQTEVMTVTADDPLGGSIVYSITGGADSSAFSINSSSGALVFNSAPDYEEPSDSDHNNTYIVRVKAAVLVGTDNDEQDITVTVTNVNEAPVAEDASVSTEENTPVTDTADAEDVDGDSLSYTISAQAGHGTASVNASTGSFTYTPASGYIGADSFKIRVSDGALTDEATISVTVSLSSDKTRDSDGDGIPDYLEGTGDSDGDGRLDYLDDDANGDGRKDYPFTVTSQGTVLNYTTVQLKTGKALSFNIPAAVTPSVIVTKEGGTAAYEVVRSGSSFDLKITAEGAFAGNYTVTVTDSLTGEVSVFTLHVPMNIFVQEQQIYEKDSTKKVILKGGEISSAAVFTVLDENGAEDASGEIATVTSGTFASAASGGNTAYGTVMPADAEEFLNFSILAESDEESAQTGSILMVPSVIYAGTLRDSSQNPLSGVSVFAEHEVKYDGVSYTATSGSDGRFSLEIPSRFDTAHTLTFTKTGYVFTKMSGTALTGYGQSVTMQATTKSITARVSGLLQGDSANVILWVKTGGVQKKHASVTLTAGAGGTAENVFWLESGSDFSFITCESAGYLTGTKSIGATDTEVSVAMTPKINTDIRASAASADNVTVITFSGRSFNGLTLIVKSDNGTLIDTESMLGTEYDYQYGGSRNIVLNVSDRGRVLYTYTYLVNNKAEDNDVTPVYLNEEINIEGGSQVSNNVGDAEDGDGVTADEKILVIIPPAGLNVDKIMADTESVCGNTDSLTANLEVQQLYSGEDTLQGSYASLYDVSLYVYGCEDLKFETNGEDNILERIEITVPFNTAIVKPGDIESGEYKIFSAESYEDFVAGNLTAVPLDNIIEIDYITGTATFWVDHLTSFGIVSKETLPDNGGGNSGGGGGHGGCSAGSGDPVISLIFLTAALVLFIRRRKV</sequence>
<dbReference type="KEGG" id="gtl:EP073_09515"/>
<dbReference type="PRINTS" id="PR00205">
    <property type="entry name" value="CADHERIN"/>
</dbReference>
<dbReference type="CDD" id="cd11304">
    <property type="entry name" value="Cadherin_repeat"/>
    <property type="match status" value="6"/>
</dbReference>
<comment type="subcellular location">
    <subcellularLocation>
        <location evidence="1">Membrane</location>
    </subcellularLocation>
</comment>
<evidence type="ECO:0000256" key="6">
    <source>
        <dbReference type="ARBA" id="ARBA00022989"/>
    </source>
</evidence>
<evidence type="ECO:0000256" key="9">
    <source>
        <dbReference type="SAM" id="Phobius"/>
    </source>
</evidence>
<feature type="domain" description="Cadherin" evidence="10">
    <location>
        <begin position="197"/>
        <end position="299"/>
    </location>
</feature>
<protein>
    <recommendedName>
        <fullName evidence="10">Cadherin domain-containing protein</fullName>
    </recommendedName>
</protein>
<dbReference type="SUPFAM" id="SSF49313">
    <property type="entry name" value="Cadherin-like"/>
    <property type="match status" value="7"/>
</dbReference>